<protein>
    <recommendedName>
        <fullName evidence="9">Very short patch repair endonuclease</fullName>
    </recommendedName>
</protein>
<name>A0A1X1P6G6_9BURK</name>
<evidence type="ECO:0000256" key="2">
    <source>
        <dbReference type="ARBA" id="ARBA00022759"/>
    </source>
</evidence>
<dbReference type="InterPro" id="IPR004603">
    <property type="entry name" value="DNA_mismatch_endonuc_vsr"/>
</dbReference>
<evidence type="ECO:0000256" key="4">
    <source>
        <dbReference type="ARBA" id="ARBA00022801"/>
    </source>
</evidence>
<reference evidence="7 8" key="1">
    <citation type="submission" date="2017-04" db="EMBL/GenBank/DDBJ databases">
        <title>Burkholderia puraquae sp. nov., a novel Burkholderia cepacia complex species from hospital setting samples.</title>
        <authorList>
            <person name="Martina P."/>
            <person name="Leguizamon M."/>
            <person name="Prieto C."/>
            <person name="Sousa S."/>
            <person name="Montanaro P."/>
            <person name="Draghi W."/>
            <person name="Staembler M."/>
            <person name="Bettiol M."/>
            <person name="Figoli C."/>
            <person name="Palau J."/>
            <person name="Alvarez F."/>
            <person name="Benetti S."/>
            <person name="Anchat E."/>
            <person name="Vescina C."/>
            <person name="Ferreras J."/>
            <person name="Lasch P."/>
            <person name="Lagares A."/>
            <person name="Zorreguieta A."/>
            <person name="Yantorno O."/>
            <person name="Bosch A."/>
        </authorList>
    </citation>
    <scope>NUCLEOTIDE SEQUENCE [LARGE SCALE GENOMIC DNA]</scope>
    <source>
        <strain evidence="7 8">CAMPA 1040</strain>
    </source>
</reference>
<evidence type="ECO:0000313" key="7">
    <source>
        <dbReference type="EMBL" id="ORT80246.1"/>
    </source>
</evidence>
<dbReference type="Gene3D" id="3.40.960.10">
    <property type="entry name" value="VSR Endonuclease"/>
    <property type="match status" value="1"/>
</dbReference>
<dbReference type="GO" id="GO:0016787">
    <property type="term" value="F:hydrolase activity"/>
    <property type="evidence" value="ECO:0007669"/>
    <property type="project" value="UniProtKB-KW"/>
</dbReference>
<keyword evidence="2" id="KW-0255">Endonuclease</keyword>
<evidence type="ECO:0000256" key="3">
    <source>
        <dbReference type="ARBA" id="ARBA00022763"/>
    </source>
</evidence>
<evidence type="ECO:0000313" key="8">
    <source>
        <dbReference type="Proteomes" id="UP000193146"/>
    </source>
</evidence>
<dbReference type="SUPFAM" id="SSF52980">
    <property type="entry name" value="Restriction endonuclease-like"/>
    <property type="match status" value="1"/>
</dbReference>
<dbReference type="Proteomes" id="UP000193146">
    <property type="component" value="Unassembled WGS sequence"/>
</dbReference>
<comment type="caution">
    <text evidence="7">The sequence shown here is derived from an EMBL/GenBank/DDBJ whole genome shotgun (WGS) entry which is preliminary data.</text>
</comment>
<comment type="similarity">
    <text evidence="6">Belongs to the Vsr family.</text>
</comment>
<keyword evidence="5" id="KW-0234">DNA repair</keyword>
<dbReference type="InterPro" id="IPR011335">
    <property type="entry name" value="Restrct_endonuc-II-like"/>
</dbReference>
<organism evidence="7 8">
    <name type="scientific">Burkholderia puraquae</name>
    <dbReference type="NCBI Taxonomy" id="1904757"/>
    <lineage>
        <taxon>Bacteria</taxon>
        <taxon>Pseudomonadati</taxon>
        <taxon>Pseudomonadota</taxon>
        <taxon>Betaproteobacteria</taxon>
        <taxon>Burkholderiales</taxon>
        <taxon>Burkholderiaceae</taxon>
        <taxon>Burkholderia</taxon>
        <taxon>Burkholderia cepacia complex</taxon>
    </lineage>
</organism>
<dbReference type="Pfam" id="PF03852">
    <property type="entry name" value="Vsr"/>
    <property type="match status" value="1"/>
</dbReference>
<proteinExistence type="inferred from homology"/>
<keyword evidence="8" id="KW-1185">Reference proteome</keyword>
<dbReference type="AlphaFoldDB" id="A0A1X1P6G6"/>
<dbReference type="GO" id="GO:0006298">
    <property type="term" value="P:mismatch repair"/>
    <property type="evidence" value="ECO:0007669"/>
    <property type="project" value="InterPro"/>
</dbReference>
<dbReference type="GO" id="GO:0004519">
    <property type="term" value="F:endonuclease activity"/>
    <property type="evidence" value="ECO:0007669"/>
    <property type="project" value="UniProtKB-KW"/>
</dbReference>
<accession>A0A1X1P6G6</accession>
<gene>
    <name evidence="7" type="ORF">B7G54_34665</name>
</gene>
<dbReference type="RefSeq" id="WP_085043216.1">
    <property type="nucleotide sequence ID" value="NZ_CADIKG010000009.1"/>
</dbReference>
<keyword evidence="1" id="KW-0540">Nuclease</keyword>
<evidence type="ECO:0000256" key="1">
    <source>
        <dbReference type="ARBA" id="ARBA00022722"/>
    </source>
</evidence>
<keyword evidence="4" id="KW-0378">Hydrolase</keyword>
<keyword evidence="3" id="KW-0227">DNA damage</keyword>
<sequence length="140" mass="16396">MGSFNLPTTPQRSRIMSAIRGRDNISTERRMVKILRSQKISGWRRHMKLPGSPDFAFPVGHVAVFVHGCFWHGCPRCYKEPRSNVEYWREKIARNRKRDAKVARQLRRLSWRVLSFWEHSLGDADAVAARIRRALINRLG</sequence>
<evidence type="ECO:0000256" key="6">
    <source>
        <dbReference type="ARBA" id="ARBA00029466"/>
    </source>
</evidence>
<evidence type="ECO:0008006" key="9">
    <source>
        <dbReference type="Google" id="ProtNLM"/>
    </source>
</evidence>
<dbReference type="EMBL" id="NBYX01000032">
    <property type="protein sequence ID" value="ORT80246.1"/>
    <property type="molecule type" value="Genomic_DNA"/>
</dbReference>
<evidence type="ECO:0000256" key="5">
    <source>
        <dbReference type="ARBA" id="ARBA00023204"/>
    </source>
</evidence>
<dbReference type="OrthoDB" id="9801520at2"/>
<dbReference type="NCBIfam" id="TIGR00632">
    <property type="entry name" value="vsr"/>
    <property type="match status" value="1"/>
</dbReference>
<dbReference type="REBASE" id="241833">
    <property type="entry name" value="V.Bpu1040ORF34660P"/>
</dbReference>
<dbReference type="CDD" id="cd00221">
    <property type="entry name" value="Vsr"/>
    <property type="match status" value="1"/>
</dbReference>